<feature type="chain" id="PRO_5044544563" description="Lipoprotein" evidence="1">
    <location>
        <begin position="22"/>
        <end position="206"/>
    </location>
</feature>
<dbReference type="EMBL" id="CP072370">
    <property type="protein sequence ID" value="QUB87071.1"/>
    <property type="molecule type" value="Genomic_DNA"/>
</dbReference>
<dbReference type="OrthoDB" id="1072629at2"/>
<reference evidence="2 4" key="1">
    <citation type="submission" date="2015-07" db="EMBL/GenBank/DDBJ databases">
        <authorList>
            <person name="Noorani M."/>
        </authorList>
    </citation>
    <scope>NUCLEOTIDE SEQUENCE [LARGE SCALE GENOMIC DNA]</scope>
    <source>
        <strain evidence="2 4">W1435</strain>
    </source>
</reference>
<reference evidence="3 5" key="2">
    <citation type="submission" date="2021-03" db="EMBL/GenBank/DDBJ databases">
        <title>Human Oral Microbial Genomes.</title>
        <authorList>
            <person name="Johnston C.D."/>
            <person name="Chen T."/>
            <person name="Dewhirst F.E."/>
        </authorList>
    </citation>
    <scope>NUCLEOTIDE SEQUENCE [LARGE SCALE GENOMIC DNA]</scope>
    <source>
        <strain evidence="3 5">W1435</strain>
    </source>
</reference>
<dbReference type="STRING" id="1236517.ADJ77_06495"/>
<protein>
    <recommendedName>
        <fullName evidence="6">Lipoprotein</fullName>
    </recommendedName>
</protein>
<dbReference type="PROSITE" id="PS51257">
    <property type="entry name" value="PROKAR_LIPOPROTEIN"/>
    <property type="match status" value="1"/>
</dbReference>
<evidence type="ECO:0000313" key="2">
    <source>
        <dbReference type="EMBL" id="AKU69699.1"/>
    </source>
</evidence>
<organism evidence="2 4">
    <name type="scientific">Prevotella fusca JCM 17724</name>
    <dbReference type="NCBI Taxonomy" id="1236517"/>
    <lineage>
        <taxon>Bacteria</taxon>
        <taxon>Pseudomonadati</taxon>
        <taxon>Bacteroidota</taxon>
        <taxon>Bacteroidia</taxon>
        <taxon>Bacteroidales</taxon>
        <taxon>Prevotellaceae</taxon>
        <taxon>Prevotella</taxon>
    </lineage>
</organism>
<evidence type="ECO:0000313" key="4">
    <source>
        <dbReference type="Proteomes" id="UP000060345"/>
    </source>
</evidence>
<proteinExistence type="predicted"/>
<sequence length="206" mass="24015">MKQIFIFFVFLLSLLSSCCNKTCQKPADSSPLDSLVLVDTTQMKSAFLNCVHRFIMQYPKDKAFILKCGYGYEDHGITTNGVYINSDVFMIQPAYYDIFMGGEWSVDDMYPSHYFKIDNRIVFLCSRSDSFMKQEKYRKAYHQIVSDKLRVHYEDLAFILVEHKDNKATLLSSDEIRKRKISPISAFREVVKFTAPKVTDEELENE</sequence>
<evidence type="ECO:0000256" key="1">
    <source>
        <dbReference type="SAM" id="SignalP"/>
    </source>
</evidence>
<dbReference type="Proteomes" id="UP000682005">
    <property type="component" value="Chromosome 1"/>
</dbReference>
<keyword evidence="5" id="KW-1185">Reference proteome</keyword>
<name>A0A0K1NKT9_9BACT</name>
<dbReference type="Proteomes" id="UP000060345">
    <property type="component" value="Chromosome 1"/>
</dbReference>
<evidence type="ECO:0000313" key="5">
    <source>
        <dbReference type="Proteomes" id="UP000682005"/>
    </source>
</evidence>
<dbReference type="RefSeq" id="WP_025077633.1">
    <property type="nucleotide sequence ID" value="NZ_BAKO01000003.1"/>
</dbReference>
<dbReference type="EMBL" id="CP012074">
    <property type="protein sequence ID" value="AKU69699.1"/>
    <property type="molecule type" value="Genomic_DNA"/>
</dbReference>
<evidence type="ECO:0000313" key="3">
    <source>
        <dbReference type="EMBL" id="QUB87071.1"/>
    </source>
</evidence>
<dbReference type="AlphaFoldDB" id="A0A0K1NKT9"/>
<evidence type="ECO:0008006" key="6">
    <source>
        <dbReference type="Google" id="ProtNLM"/>
    </source>
</evidence>
<gene>
    <name evidence="2" type="ORF">ADJ77_06495</name>
    <name evidence="3" type="ORF">J5A51_06205</name>
</gene>
<keyword evidence="1" id="KW-0732">Signal</keyword>
<dbReference type="KEGG" id="pfus:ADJ77_06495"/>
<accession>A0A0K1NKT9</accession>
<feature type="signal peptide" evidence="1">
    <location>
        <begin position="1"/>
        <end position="21"/>
    </location>
</feature>